<dbReference type="PANTHER" id="PTHR24082:SF506">
    <property type="entry name" value="NR LBD DOMAIN-CONTAINING PROTEIN"/>
    <property type="match status" value="1"/>
</dbReference>
<organism evidence="10 11">
    <name type="scientific">Mya arenaria</name>
    <name type="common">Soft-shell clam</name>
    <dbReference type="NCBI Taxonomy" id="6604"/>
    <lineage>
        <taxon>Eukaryota</taxon>
        <taxon>Metazoa</taxon>
        <taxon>Spiralia</taxon>
        <taxon>Lophotrochozoa</taxon>
        <taxon>Mollusca</taxon>
        <taxon>Bivalvia</taxon>
        <taxon>Autobranchia</taxon>
        <taxon>Heteroconchia</taxon>
        <taxon>Euheterodonta</taxon>
        <taxon>Imparidentia</taxon>
        <taxon>Neoheterodontei</taxon>
        <taxon>Myida</taxon>
        <taxon>Myoidea</taxon>
        <taxon>Myidae</taxon>
        <taxon>Mya</taxon>
    </lineage>
</organism>
<keyword evidence="1" id="KW-0479">Metal-binding</keyword>
<evidence type="ECO:0000256" key="6">
    <source>
        <dbReference type="ARBA" id="ARBA00023163"/>
    </source>
</evidence>
<evidence type="ECO:0000256" key="4">
    <source>
        <dbReference type="ARBA" id="ARBA00023015"/>
    </source>
</evidence>
<evidence type="ECO:0000313" key="11">
    <source>
        <dbReference type="Proteomes" id="UP001164746"/>
    </source>
</evidence>
<dbReference type="InterPro" id="IPR050234">
    <property type="entry name" value="Nuclear_hormone_rcpt_NR1"/>
</dbReference>
<evidence type="ECO:0000256" key="8">
    <source>
        <dbReference type="SAM" id="MobiDB-lite"/>
    </source>
</evidence>
<dbReference type="InterPro" id="IPR001723">
    <property type="entry name" value="Nuclear_hrmn_rcpt"/>
</dbReference>
<keyword evidence="6" id="KW-0804">Transcription</keyword>
<dbReference type="EMBL" id="CP111015">
    <property type="protein sequence ID" value="WAR02280.1"/>
    <property type="molecule type" value="Genomic_DNA"/>
</dbReference>
<evidence type="ECO:0000256" key="5">
    <source>
        <dbReference type="ARBA" id="ARBA00023125"/>
    </source>
</evidence>
<dbReference type="SUPFAM" id="SSF48508">
    <property type="entry name" value="Nuclear receptor ligand-binding domain"/>
    <property type="match status" value="1"/>
</dbReference>
<dbReference type="Pfam" id="PF00104">
    <property type="entry name" value="Hormone_recep"/>
    <property type="match status" value="1"/>
</dbReference>
<reference evidence="10" key="1">
    <citation type="submission" date="2022-11" db="EMBL/GenBank/DDBJ databases">
        <title>Centuries of genome instability and evolution in soft-shell clam transmissible cancer (bioRxiv).</title>
        <authorList>
            <person name="Hart S.F.M."/>
            <person name="Yonemitsu M.A."/>
            <person name="Giersch R.M."/>
            <person name="Beal B.F."/>
            <person name="Arriagada G."/>
            <person name="Davis B.W."/>
            <person name="Ostrander E.A."/>
            <person name="Goff S.P."/>
            <person name="Metzger M.J."/>
        </authorList>
    </citation>
    <scope>NUCLEOTIDE SEQUENCE</scope>
    <source>
        <strain evidence="10">MELC-2E11</strain>
        <tissue evidence="10">Siphon/mantle</tissue>
    </source>
</reference>
<evidence type="ECO:0000313" key="10">
    <source>
        <dbReference type="EMBL" id="WAR02280.1"/>
    </source>
</evidence>
<accession>A0ABY7DXS4</accession>
<dbReference type="SMART" id="SM00430">
    <property type="entry name" value="HOLI"/>
    <property type="match status" value="1"/>
</dbReference>
<keyword evidence="7" id="KW-0675">Receptor</keyword>
<dbReference type="PROSITE" id="PS51843">
    <property type="entry name" value="NR_LBD"/>
    <property type="match status" value="1"/>
</dbReference>
<keyword evidence="2" id="KW-0863">Zinc-finger</keyword>
<evidence type="ECO:0000256" key="3">
    <source>
        <dbReference type="ARBA" id="ARBA00022833"/>
    </source>
</evidence>
<keyword evidence="4" id="KW-0805">Transcription regulation</keyword>
<sequence>MEVKRLEGGPVLTSAPQKYQRQKEVSSAKTSSQTGGKNGTGHDEVSIQHHSTDCTERRDGLNGTRMPGNTGSDANRVGQHPEEIQNSLVSHMEIVIMGFVKYAKSLPGFTNLNLNDQAALIKCGINFFNMTLGVVTGPLGNSFHMEELQAVIDPGFVKSVFSFCWSGQQLAMSKQEIAILQAIALTFSDRCKLDRPTLVDEIQSRLVSCLERMTPSRRRFAKLMDMLVRVRSLSEWDAKVAQDILMWSQIQQNPLIVEILSF</sequence>
<keyword evidence="5" id="KW-0238">DNA-binding</keyword>
<dbReference type="InterPro" id="IPR000536">
    <property type="entry name" value="Nucl_hrmn_rcpt_lig-bd"/>
</dbReference>
<keyword evidence="3" id="KW-0862">Zinc</keyword>
<dbReference type="PRINTS" id="PR00398">
    <property type="entry name" value="STRDHORMONER"/>
</dbReference>
<dbReference type="Proteomes" id="UP001164746">
    <property type="component" value="Chromosome 4"/>
</dbReference>
<evidence type="ECO:0000256" key="2">
    <source>
        <dbReference type="ARBA" id="ARBA00022771"/>
    </source>
</evidence>
<evidence type="ECO:0000256" key="7">
    <source>
        <dbReference type="ARBA" id="ARBA00023170"/>
    </source>
</evidence>
<protein>
    <submittedName>
        <fullName evidence="10">RARB-like protein</fullName>
    </submittedName>
</protein>
<gene>
    <name evidence="10" type="ORF">MAR_008838</name>
</gene>
<evidence type="ECO:0000259" key="9">
    <source>
        <dbReference type="PROSITE" id="PS51843"/>
    </source>
</evidence>
<dbReference type="PANTHER" id="PTHR24082">
    <property type="entry name" value="NUCLEAR HORMONE RECEPTOR"/>
    <property type="match status" value="1"/>
</dbReference>
<dbReference type="InterPro" id="IPR035500">
    <property type="entry name" value="NHR-like_dom_sf"/>
</dbReference>
<feature type="domain" description="NR LBD" evidence="9">
    <location>
        <begin position="55"/>
        <end position="262"/>
    </location>
</feature>
<name>A0ABY7DXS4_MYAAR</name>
<evidence type="ECO:0000256" key="1">
    <source>
        <dbReference type="ARBA" id="ARBA00022723"/>
    </source>
</evidence>
<proteinExistence type="predicted"/>
<feature type="compositionally biased region" description="Basic and acidic residues" evidence="8">
    <location>
        <begin position="40"/>
        <end position="60"/>
    </location>
</feature>
<keyword evidence="11" id="KW-1185">Reference proteome</keyword>
<dbReference type="Gene3D" id="1.10.565.10">
    <property type="entry name" value="Retinoid X Receptor"/>
    <property type="match status" value="1"/>
</dbReference>
<feature type="region of interest" description="Disordered" evidence="8">
    <location>
        <begin position="1"/>
        <end position="79"/>
    </location>
</feature>